<evidence type="ECO:0000313" key="2">
    <source>
        <dbReference type="Proteomes" id="UP000063699"/>
    </source>
</evidence>
<protein>
    <submittedName>
        <fullName evidence="1">Uncharacterized protein</fullName>
    </submittedName>
</protein>
<dbReference type="KEGG" id="kphy:AOZ06_47040"/>
<gene>
    <name evidence="1" type="ORF">AOZ06_47040</name>
</gene>
<keyword evidence="2" id="KW-1185">Reference proteome</keyword>
<dbReference type="Proteomes" id="UP000063699">
    <property type="component" value="Chromosome"/>
</dbReference>
<accession>A0A0N9I0V3</accession>
<dbReference type="EMBL" id="CP012752">
    <property type="protein sequence ID" value="ALG13422.1"/>
    <property type="molecule type" value="Genomic_DNA"/>
</dbReference>
<dbReference type="AlphaFoldDB" id="A0A0N9I0V3"/>
<sequence>MWFTDKRFDEAVVGAWPQDFIETVVRPWQPPSVIGPVVKVLLRAWAFLVLGGWEGCLYPSAPPRTWG</sequence>
<proteinExistence type="predicted"/>
<organism evidence="1 2">
    <name type="scientific">Kibdelosporangium phytohabitans</name>
    <dbReference type="NCBI Taxonomy" id="860235"/>
    <lineage>
        <taxon>Bacteria</taxon>
        <taxon>Bacillati</taxon>
        <taxon>Actinomycetota</taxon>
        <taxon>Actinomycetes</taxon>
        <taxon>Pseudonocardiales</taxon>
        <taxon>Pseudonocardiaceae</taxon>
        <taxon>Kibdelosporangium</taxon>
    </lineage>
</organism>
<reference evidence="1 2" key="1">
    <citation type="submission" date="2015-07" db="EMBL/GenBank/DDBJ databases">
        <title>Genome sequencing of Kibdelosporangium phytohabitans.</title>
        <authorList>
            <person name="Qin S."/>
            <person name="Xing K."/>
        </authorList>
    </citation>
    <scope>NUCLEOTIDE SEQUENCE [LARGE SCALE GENOMIC DNA]</scope>
    <source>
        <strain evidence="1 2">KLBMP1111</strain>
    </source>
</reference>
<evidence type="ECO:0000313" key="1">
    <source>
        <dbReference type="EMBL" id="ALG13422.1"/>
    </source>
</evidence>
<name>A0A0N9I0V3_9PSEU</name>